<reference evidence="1" key="1">
    <citation type="submission" date="2021-06" db="EMBL/GenBank/DDBJ databases">
        <authorList>
            <person name="Hodson N. C."/>
            <person name="Mongue J. A."/>
            <person name="Jaron S. K."/>
        </authorList>
    </citation>
    <scope>NUCLEOTIDE SEQUENCE</scope>
</reference>
<accession>A0A8J2M5W3</accession>
<feature type="non-terminal residue" evidence="1">
    <location>
        <position position="1"/>
    </location>
</feature>
<sequence>AEGFLKQNGYPEWTRIQRVVDGGEPSSFKQIFLVWPEASDSPPVIGKVYTMEKIAASNSFMAPKIRDATADRETLR</sequence>
<dbReference type="Proteomes" id="UP000708208">
    <property type="component" value="Unassembled WGS sequence"/>
</dbReference>
<dbReference type="AlphaFoldDB" id="A0A8J2M5W3"/>
<keyword evidence="2" id="KW-1185">Reference proteome</keyword>
<dbReference type="EMBL" id="CAJVCH010567028">
    <property type="protein sequence ID" value="CAG7832805.1"/>
    <property type="molecule type" value="Genomic_DNA"/>
</dbReference>
<evidence type="ECO:0000313" key="1">
    <source>
        <dbReference type="EMBL" id="CAG7832805.1"/>
    </source>
</evidence>
<proteinExistence type="predicted"/>
<comment type="caution">
    <text evidence="1">The sequence shown here is derived from an EMBL/GenBank/DDBJ whole genome shotgun (WGS) entry which is preliminary data.</text>
</comment>
<dbReference type="OrthoDB" id="6375767at2759"/>
<name>A0A8J2M5W3_9HEXA</name>
<protein>
    <submittedName>
        <fullName evidence="1">Uncharacterized protein</fullName>
    </submittedName>
</protein>
<feature type="non-terminal residue" evidence="1">
    <location>
        <position position="76"/>
    </location>
</feature>
<evidence type="ECO:0000313" key="2">
    <source>
        <dbReference type="Proteomes" id="UP000708208"/>
    </source>
</evidence>
<gene>
    <name evidence="1" type="ORF">AFUS01_LOCUS42471</name>
</gene>
<organism evidence="1 2">
    <name type="scientific">Allacma fusca</name>
    <dbReference type="NCBI Taxonomy" id="39272"/>
    <lineage>
        <taxon>Eukaryota</taxon>
        <taxon>Metazoa</taxon>
        <taxon>Ecdysozoa</taxon>
        <taxon>Arthropoda</taxon>
        <taxon>Hexapoda</taxon>
        <taxon>Collembola</taxon>
        <taxon>Symphypleona</taxon>
        <taxon>Sminthuridae</taxon>
        <taxon>Allacma</taxon>
    </lineage>
</organism>